<gene>
    <name evidence="1" type="ORF">LTRI10_LOCUS8753</name>
</gene>
<accession>A0AAV2CXU1</accession>
<protein>
    <submittedName>
        <fullName evidence="1">Uncharacterized protein</fullName>
    </submittedName>
</protein>
<dbReference type="InterPro" id="IPR021109">
    <property type="entry name" value="Peptidase_aspartic_dom_sf"/>
</dbReference>
<dbReference type="SUPFAM" id="SSF50630">
    <property type="entry name" value="Acid proteases"/>
    <property type="match status" value="1"/>
</dbReference>
<reference evidence="1 2" key="1">
    <citation type="submission" date="2024-04" db="EMBL/GenBank/DDBJ databases">
        <authorList>
            <person name="Fracassetti M."/>
        </authorList>
    </citation>
    <scope>NUCLEOTIDE SEQUENCE [LARGE SCALE GENOMIC DNA]</scope>
</reference>
<evidence type="ECO:0000313" key="1">
    <source>
        <dbReference type="EMBL" id="CAL1361375.1"/>
    </source>
</evidence>
<dbReference type="GO" id="GO:0004190">
    <property type="term" value="F:aspartic-type endopeptidase activity"/>
    <property type="evidence" value="ECO:0007669"/>
    <property type="project" value="InterPro"/>
</dbReference>
<dbReference type="CDD" id="cd00303">
    <property type="entry name" value="retropepsin_like"/>
    <property type="match status" value="1"/>
</dbReference>
<sequence>MVLDLAPICTLKLCTLAIREDITATGAQLAVTLKQLKAQCREWELNDDAQTPHGKVRNDDNDEACIDASVMKATTDSTISLHAATGVSGLKTLRFQAQIKGVPIVVLVDSGSTHNFISEAKAEESKLALEPIEPFVVRIANGERLRCEAKCPNVQIEIQGTTLVVLLFVLPIRGLDMVLGVQWLEESGIVICDCKALTMKFK</sequence>
<dbReference type="InterPro" id="IPR001969">
    <property type="entry name" value="Aspartic_peptidase_AS"/>
</dbReference>
<dbReference type="Pfam" id="PF08284">
    <property type="entry name" value="RVP_2"/>
    <property type="match status" value="1"/>
</dbReference>
<dbReference type="Proteomes" id="UP001497516">
    <property type="component" value="Chromosome 10"/>
</dbReference>
<dbReference type="PROSITE" id="PS00141">
    <property type="entry name" value="ASP_PROTEASE"/>
    <property type="match status" value="1"/>
</dbReference>
<keyword evidence="2" id="KW-1185">Reference proteome</keyword>
<proteinExistence type="predicted"/>
<dbReference type="GO" id="GO:0006508">
    <property type="term" value="P:proteolysis"/>
    <property type="evidence" value="ECO:0007669"/>
    <property type="project" value="InterPro"/>
</dbReference>
<organism evidence="1 2">
    <name type="scientific">Linum trigynum</name>
    <dbReference type="NCBI Taxonomy" id="586398"/>
    <lineage>
        <taxon>Eukaryota</taxon>
        <taxon>Viridiplantae</taxon>
        <taxon>Streptophyta</taxon>
        <taxon>Embryophyta</taxon>
        <taxon>Tracheophyta</taxon>
        <taxon>Spermatophyta</taxon>
        <taxon>Magnoliopsida</taxon>
        <taxon>eudicotyledons</taxon>
        <taxon>Gunneridae</taxon>
        <taxon>Pentapetalae</taxon>
        <taxon>rosids</taxon>
        <taxon>fabids</taxon>
        <taxon>Malpighiales</taxon>
        <taxon>Linaceae</taxon>
        <taxon>Linum</taxon>
    </lineage>
</organism>
<dbReference type="AlphaFoldDB" id="A0AAV2CXU1"/>
<dbReference type="Gene3D" id="2.40.70.10">
    <property type="entry name" value="Acid Proteases"/>
    <property type="match status" value="1"/>
</dbReference>
<dbReference type="EMBL" id="OZ034814">
    <property type="protein sequence ID" value="CAL1361375.1"/>
    <property type="molecule type" value="Genomic_DNA"/>
</dbReference>
<name>A0AAV2CXU1_9ROSI</name>
<evidence type="ECO:0000313" key="2">
    <source>
        <dbReference type="Proteomes" id="UP001497516"/>
    </source>
</evidence>